<organism evidence="1 2">
    <name type="scientific">Thlaspi arvense</name>
    <name type="common">Field penny-cress</name>
    <dbReference type="NCBI Taxonomy" id="13288"/>
    <lineage>
        <taxon>Eukaryota</taxon>
        <taxon>Viridiplantae</taxon>
        <taxon>Streptophyta</taxon>
        <taxon>Embryophyta</taxon>
        <taxon>Tracheophyta</taxon>
        <taxon>Spermatophyta</taxon>
        <taxon>Magnoliopsida</taxon>
        <taxon>eudicotyledons</taxon>
        <taxon>Gunneridae</taxon>
        <taxon>Pentapetalae</taxon>
        <taxon>rosids</taxon>
        <taxon>malvids</taxon>
        <taxon>Brassicales</taxon>
        <taxon>Brassicaceae</taxon>
        <taxon>Thlaspideae</taxon>
        <taxon>Thlaspi</taxon>
    </lineage>
</organism>
<name>A0AAU9T4T7_THLAR</name>
<dbReference type="EMBL" id="OU466863">
    <property type="protein sequence ID" value="CAH2079913.1"/>
    <property type="molecule type" value="Genomic_DNA"/>
</dbReference>
<gene>
    <name evidence="1" type="ORF">TAV2_LOCUS25985</name>
</gene>
<evidence type="ECO:0000313" key="1">
    <source>
        <dbReference type="EMBL" id="CAH2079913.1"/>
    </source>
</evidence>
<reference evidence="1 2" key="1">
    <citation type="submission" date="2022-03" db="EMBL/GenBank/DDBJ databases">
        <authorList>
            <person name="Nunn A."/>
            <person name="Chopra R."/>
            <person name="Nunn A."/>
            <person name="Contreras Garrido A."/>
        </authorList>
    </citation>
    <scope>NUCLEOTIDE SEQUENCE [LARGE SCALE GENOMIC DNA]</scope>
</reference>
<sequence>EEETMNFNLSTTNSSRISSLSLTQTAGSLSWLHLSQHNSLDLYLLSLTKYCDDIFESKLEELINQLREGDEGWMNG</sequence>
<feature type="non-terminal residue" evidence="1">
    <location>
        <position position="76"/>
    </location>
</feature>
<keyword evidence="2" id="KW-1185">Reference proteome</keyword>
<protein>
    <submittedName>
        <fullName evidence="1">Uncharacterized protein</fullName>
    </submittedName>
</protein>
<proteinExistence type="predicted"/>
<accession>A0AAU9T4T7</accession>
<dbReference type="Proteomes" id="UP000836841">
    <property type="component" value="Chromosome 7"/>
</dbReference>
<evidence type="ECO:0000313" key="2">
    <source>
        <dbReference type="Proteomes" id="UP000836841"/>
    </source>
</evidence>
<dbReference type="AlphaFoldDB" id="A0AAU9T4T7"/>